<dbReference type="AlphaFoldDB" id="A0AAD2CHR7"/>
<comment type="caution">
    <text evidence="7">The sequence shown here is derived from an EMBL/GenBank/DDBJ whole genome shotgun (WGS) entry which is preliminary data.</text>
</comment>
<dbReference type="GO" id="GO:0003743">
    <property type="term" value="F:translation initiation factor activity"/>
    <property type="evidence" value="ECO:0007669"/>
    <property type="project" value="UniProtKB-KW"/>
</dbReference>
<keyword evidence="2" id="KW-0396">Initiation factor</keyword>
<evidence type="ECO:0000256" key="4">
    <source>
        <dbReference type="SAM" id="MobiDB-lite"/>
    </source>
</evidence>
<dbReference type="Pfam" id="PF00707">
    <property type="entry name" value="IF3_C"/>
    <property type="match status" value="1"/>
</dbReference>
<evidence type="ECO:0000259" key="6">
    <source>
        <dbReference type="Pfam" id="PF05198"/>
    </source>
</evidence>
<gene>
    <name evidence="7" type="ORF">CYCCA115_LOCUS2418</name>
</gene>
<dbReference type="InterPro" id="IPR001288">
    <property type="entry name" value="Translation_initiation_fac_3"/>
</dbReference>
<name>A0AAD2CHR7_9STRA</name>
<dbReference type="GO" id="GO:0043022">
    <property type="term" value="F:ribosome binding"/>
    <property type="evidence" value="ECO:0007669"/>
    <property type="project" value="TreeGrafter"/>
</dbReference>
<dbReference type="InterPro" id="IPR019814">
    <property type="entry name" value="Translation_initiation_fac_3_N"/>
</dbReference>
<dbReference type="InterPro" id="IPR036787">
    <property type="entry name" value="T_IF-3_N_sf"/>
</dbReference>
<feature type="region of interest" description="Disordered" evidence="4">
    <location>
        <begin position="69"/>
        <end position="91"/>
    </location>
</feature>
<dbReference type="PANTHER" id="PTHR10938:SF0">
    <property type="entry name" value="TRANSLATION INITIATION FACTOR IF-3, MITOCHONDRIAL"/>
    <property type="match status" value="1"/>
</dbReference>
<dbReference type="EMBL" id="CAKOGP040000156">
    <property type="protein sequence ID" value="CAJ1931503.1"/>
    <property type="molecule type" value="Genomic_DNA"/>
</dbReference>
<dbReference type="GO" id="GO:0005737">
    <property type="term" value="C:cytoplasm"/>
    <property type="evidence" value="ECO:0007669"/>
    <property type="project" value="UniProtKB-ARBA"/>
</dbReference>
<dbReference type="Proteomes" id="UP001295423">
    <property type="component" value="Unassembled WGS sequence"/>
</dbReference>
<evidence type="ECO:0000256" key="1">
    <source>
        <dbReference type="ARBA" id="ARBA00005439"/>
    </source>
</evidence>
<evidence type="ECO:0000259" key="5">
    <source>
        <dbReference type="Pfam" id="PF00707"/>
    </source>
</evidence>
<feature type="domain" description="Translation initiation factor 3 C-terminal" evidence="5">
    <location>
        <begin position="84"/>
        <end position="160"/>
    </location>
</feature>
<reference evidence="7" key="1">
    <citation type="submission" date="2023-08" db="EMBL/GenBank/DDBJ databases">
        <authorList>
            <person name="Audoor S."/>
            <person name="Bilcke G."/>
        </authorList>
    </citation>
    <scope>NUCLEOTIDE SEQUENCE</scope>
</reference>
<comment type="similarity">
    <text evidence="1">Belongs to the IF-3 family.</text>
</comment>
<proteinExistence type="inferred from homology"/>
<accession>A0AAD2CHR7</accession>
<evidence type="ECO:0000256" key="3">
    <source>
        <dbReference type="ARBA" id="ARBA00022917"/>
    </source>
</evidence>
<dbReference type="PANTHER" id="PTHR10938">
    <property type="entry name" value="TRANSLATION INITIATION FACTOR IF-3"/>
    <property type="match status" value="1"/>
</dbReference>
<evidence type="ECO:0000313" key="7">
    <source>
        <dbReference type="EMBL" id="CAJ1931503.1"/>
    </source>
</evidence>
<dbReference type="NCBIfam" id="TIGR00168">
    <property type="entry name" value="infC"/>
    <property type="match status" value="1"/>
</dbReference>
<sequence>MRKHKTHPQNVKVRLVIDEGQDKPATVSVVSLADAIEVSVDRMTDLIGTSLDSNPPVIRVTALSKLEYRQQQSQQKGNAKSKKQTKSFRFRSGISDHDLERKLEAMTKSLEKGLECDFSVFTRARRLQQNKNIGFELVERIQLLVAEFGQTKGKPQVNESGTFVRVKLMPNKRNG</sequence>
<dbReference type="SUPFAM" id="SSF55200">
    <property type="entry name" value="Translation initiation factor IF3, C-terminal domain"/>
    <property type="match status" value="1"/>
</dbReference>
<keyword evidence="8" id="KW-1185">Reference proteome</keyword>
<dbReference type="Gene3D" id="3.10.20.80">
    <property type="entry name" value="Translation initiation factor 3 (IF-3), N-terminal domain"/>
    <property type="match status" value="1"/>
</dbReference>
<dbReference type="InterPro" id="IPR019815">
    <property type="entry name" value="Translation_initiation_fac_3_C"/>
</dbReference>
<feature type="compositionally biased region" description="Basic residues" evidence="4">
    <location>
        <begin position="79"/>
        <end position="89"/>
    </location>
</feature>
<organism evidence="7 8">
    <name type="scientific">Cylindrotheca closterium</name>
    <dbReference type="NCBI Taxonomy" id="2856"/>
    <lineage>
        <taxon>Eukaryota</taxon>
        <taxon>Sar</taxon>
        <taxon>Stramenopiles</taxon>
        <taxon>Ochrophyta</taxon>
        <taxon>Bacillariophyta</taxon>
        <taxon>Bacillariophyceae</taxon>
        <taxon>Bacillariophycidae</taxon>
        <taxon>Bacillariales</taxon>
        <taxon>Bacillariaceae</taxon>
        <taxon>Cylindrotheca</taxon>
    </lineage>
</organism>
<keyword evidence="3" id="KW-0648">Protein biosynthesis</keyword>
<evidence type="ECO:0000313" key="8">
    <source>
        <dbReference type="Proteomes" id="UP001295423"/>
    </source>
</evidence>
<dbReference type="InterPro" id="IPR036788">
    <property type="entry name" value="T_IF-3_C_sf"/>
</dbReference>
<evidence type="ECO:0000256" key="2">
    <source>
        <dbReference type="ARBA" id="ARBA00022540"/>
    </source>
</evidence>
<feature type="domain" description="Translation initiation factor 3 N-terminal" evidence="6">
    <location>
        <begin position="12"/>
        <end position="75"/>
    </location>
</feature>
<dbReference type="SUPFAM" id="SSF54364">
    <property type="entry name" value="Translation initiation factor IF3, N-terminal domain"/>
    <property type="match status" value="1"/>
</dbReference>
<dbReference type="GO" id="GO:0032790">
    <property type="term" value="P:ribosome disassembly"/>
    <property type="evidence" value="ECO:0007669"/>
    <property type="project" value="TreeGrafter"/>
</dbReference>
<dbReference type="Gene3D" id="3.30.110.10">
    <property type="entry name" value="Translation initiation factor 3 (IF-3), C-terminal domain"/>
    <property type="match status" value="1"/>
</dbReference>
<dbReference type="Pfam" id="PF05198">
    <property type="entry name" value="IF3_N"/>
    <property type="match status" value="1"/>
</dbReference>
<feature type="compositionally biased region" description="Polar residues" evidence="4">
    <location>
        <begin position="69"/>
        <end position="78"/>
    </location>
</feature>
<protein>
    <recommendedName>
        <fullName evidence="9">Translation initiation factor IF-3</fullName>
    </recommendedName>
</protein>
<evidence type="ECO:0008006" key="9">
    <source>
        <dbReference type="Google" id="ProtNLM"/>
    </source>
</evidence>